<sequence>MKQVINSLPPGKKIFFASDFHLGVPTAEESLLREKKIVAWLESIKNDAQAIYLLGDLFDFWFEYKHAIPKGFIRLQGKLAELSDAGIPIYIFTGNHDMWIFNYFTEELNIPVYRNPIEISVAGKEFLIGHGDALGPGERTFKLLRKFFDNPICQFLFSWIHPDIGIGLANYFSKNSRNKTRKHGEEFLGDKEFLYQYCLEQEKLKHRDYYIFGHRHLKLEMKVGPDSVYVNIGDWINYYTYAEFDGNKLELKEFRN</sequence>
<dbReference type="eggNOG" id="COG2908">
    <property type="taxonomic scope" value="Bacteria"/>
</dbReference>
<keyword evidence="5" id="KW-0472">Membrane</keyword>
<dbReference type="Pfam" id="PF00149">
    <property type="entry name" value="Metallophos"/>
    <property type="match status" value="1"/>
</dbReference>
<dbReference type="OrthoDB" id="9802481at2"/>
<dbReference type="GO" id="GO:0009245">
    <property type="term" value="P:lipid A biosynthetic process"/>
    <property type="evidence" value="ECO:0007669"/>
    <property type="project" value="TreeGrafter"/>
</dbReference>
<evidence type="ECO:0000313" key="8">
    <source>
        <dbReference type="EMBL" id="GAL84080.1"/>
    </source>
</evidence>
<dbReference type="InterPro" id="IPR029052">
    <property type="entry name" value="Metallo-depent_PP-like"/>
</dbReference>
<feature type="domain" description="Calcineurin-like phosphoesterase" evidence="7">
    <location>
        <begin position="13"/>
        <end position="216"/>
    </location>
</feature>
<proteinExistence type="predicted"/>
<dbReference type="RefSeq" id="WP_045460056.1">
    <property type="nucleotide sequence ID" value="NZ_BBLT01000002.1"/>
</dbReference>
<dbReference type="Gene3D" id="3.60.21.10">
    <property type="match status" value="1"/>
</dbReference>
<evidence type="ECO:0000256" key="6">
    <source>
        <dbReference type="ARBA" id="ARBA00023211"/>
    </source>
</evidence>
<organism evidence="8 9">
    <name type="scientific">Sporocytophaga myxococcoides</name>
    <dbReference type="NCBI Taxonomy" id="153721"/>
    <lineage>
        <taxon>Bacteria</taxon>
        <taxon>Pseudomonadati</taxon>
        <taxon>Bacteroidota</taxon>
        <taxon>Cytophagia</taxon>
        <taxon>Cytophagales</taxon>
        <taxon>Cytophagaceae</taxon>
        <taxon>Sporocytophaga</taxon>
    </lineage>
</organism>
<evidence type="ECO:0000256" key="2">
    <source>
        <dbReference type="ARBA" id="ARBA00022519"/>
    </source>
</evidence>
<keyword evidence="2" id="KW-0997">Cell inner membrane</keyword>
<keyword evidence="9" id="KW-1185">Reference proteome</keyword>
<dbReference type="PANTHER" id="PTHR34990:SF1">
    <property type="entry name" value="UDP-2,3-DIACYLGLUCOSAMINE HYDROLASE"/>
    <property type="match status" value="1"/>
</dbReference>
<evidence type="ECO:0000256" key="4">
    <source>
        <dbReference type="ARBA" id="ARBA00022801"/>
    </source>
</evidence>
<dbReference type="Proteomes" id="UP000030185">
    <property type="component" value="Unassembled WGS sequence"/>
</dbReference>
<dbReference type="AlphaFoldDB" id="A0A098LAX7"/>
<dbReference type="InterPro" id="IPR004843">
    <property type="entry name" value="Calcineurin-like_PHP"/>
</dbReference>
<dbReference type="GO" id="GO:0016020">
    <property type="term" value="C:membrane"/>
    <property type="evidence" value="ECO:0007669"/>
    <property type="project" value="GOC"/>
</dbReference>
<dbReference type="CDD" id="cd07398">
    <property type="entry name" value="MPP_YbbF-LpxH"/>
    <property type="match status" value="1"/>
</dbReference>
<dbReference type="GO" id="GO:0008758">
    <property type="term" value="F:UDP-2,3-diacylglucosamine hydrolase activity"/>
    <property type="evidence" value="ECO:0007669"/>
    <property type="project" value="TreeGrafter"/>
</dbReference>
<keyword evidence="4 8" id="KW-0378">Hydrolase</keyword>
<evidence type="ECO:0000256" key="5">
    <source>
        <dbReference type="ARBA" id="ARBA00023136"/>
    </source>
</evidence>
<dbReference type="EMBL" id="BBLT01000002">
    <property type="protein sequence ID" value="GAL84080.1"/>
    <property type="molecule type" value="Genomic_DNA"/>
</dbReference>
<keyword evidence="1" id="KW-1003">Cell membrane</keyword>
<name>A0A098LAX7_9BACT</name>
<dbReference type="InterPro" id="IPR043461">
    <property type="entry name" value="LpxH-like"/>
</dbReference>
<dbReference type="STRING" id="153721.MYP_1308"/>
<dbReference type="PANTHER" id="PTHR34990">
    <property type="entry name" value="UDP-2,3-DIACYLGLUCOSAMINE HYDROLASE-RELATED"/>
    <property type="match status" value="1"/>
</dbReference>
<comment type="caution">
    <text evidence="8">The sequence shown here is derived from an EMBL/GenBank/DDBJ whole genome shotgun (WGS) entry which is preliminary data.</text>
</comment>
<keyword evidence="6" id="KW-0464">Manganese</keyword>
<dbReference type="SUPFAM" id="SSF56300">
    <property type="entry name" value="Metallo-dependent phosphatases"/>
    <property type="match status" value="1"/>
</dbReference>
<keyword evidence="3" id="KW-0479">Metal-binding</keyword>
<evidence type="ECO:0000256" key="1">
    <source>
        <dbReference type="ARBA" id="ARBA00022475"/>
    </source>
</evidence>
<protein>
    <submittedName>
        <fullName evidence="8">UDP-2,3-diacylglucosamine hydrolase</fullName>
    </submittedName>
</protein>
<gene>
    <name evidence="8" type="ORF">MYP_1308</name>
</gene>
<accession>A0A098LAX7</accession>
<evidence type="ECO:0000259" key="7">
    <source>
        <dbReference type="Pfam" id="PF00149"/>
    </source>
</evidence>
<reference evidence="8 9" key="1">
    <citation type="submission" date="2014-09" db="EMBL/GenBank/DDBJ databases">
        <title>Sporocytophaga myxococcoides PG-01 genome sequencing.</title>
        <authorList>
            <person name="Liu L."/>
            <person name="Gao P.J."/>
            <person name="Chen G.J."/>
            <person name="Wang L.S."/>
        </authorList>
    </citation>
    <scope>NUCLEOTIDE SEQUENCE [LARGE SCALE GENOMIC DNA]</scope>
    <source>
        <strain evidence="8 9">PG-01</strain>
    </source>
</reference>
<evidence type="ECO:0000313" key="9">
    <source>
        <dbReference type="Proteomes" id="UP000030185"/>
    </source>
</evidence>
<dbReference type="GO" id="GO:0046872">
    <property type="term" value="F:metal ion binding"/>
    <property type="evidence" value="ECO:0007669"/>
    <property type="project" value="UniProtKB-KW"/>
</dbReference>
<evidence type="ECO:0000256" key="3">
    <source>
        <dbReference type="ARBA" id="ARBA00022723"/>
    </source>
</evidence>